<evidence type="ECO:0000256" key="2">
    <source>
        <dbReference type="SAM" id="Phobius"/>
    </source>
</evidence>
<dbReference type="STRING" id="1392540.P256_00218"/>
<keyword evidence="2" id="KW-0472">Membrane</keyword>
<dbReference type="HOGENOM" id="CLU_2535001_0_0_6"/>
<sequence length="83" mass="9206">MKQTYSTSQSLYREPTQAEMASTEPSTGKAALLLCSVILAVSFIYFAFVQSDREQMNHDLAVATARAQLAELNVQEVQYKGDN</sequence>
<feature type="region of interest" description="Disordered" evidence="1">
    <location>
        <begin position="1"/>
        <end position="23"/>
    </location>
</feature>
<evidence type="ECO:0000313" key="4">
    <source>
        <dbReference type="Proteomes" id="UP000023785"/>
    </source>
</evidence>
<comment type="caution">
    <text evidence="3">The sequence shown here is derived from an EMBL/GenBank/DDBJ whole genome shotgun (WGS) entry which is preliminary data.</text>
</comment>
<dbReference type="Proteomes" id="UP000023785">
    <property type="component" value="Unassembled WGS sequence"/>
</dbReference>
<feature type="compositionally biased region" description="Polar residues" evidence="1">
    <location>
        <begin position="1"/>
        <end position="11"/>
    </location>
</feature>
<protein>
    <submittedName>
        <fullName evidence="3">Uncharacterized protein</fullName>
    </submittedName>
</protein>
<gene>
    <name evidence="3" type="ORF">P256_00218</name>
</gene>
<accession>V2V118</accession>
<organism evidence="3 4">
    <name type="scientific">Acinetobacter nectaris CIP 110549</name>
    <dbReference type="NCBI Taxonomy" id="1392540"/>
    <lineage>
        <taxon>Bacteria</taxon>
        <taxon>Pseudomonadati</taxon>
        <taxon>Pseudomonadota</taxon>
        <taxon>Gammaproteobacteria</taxon>
        <taxon>Moraxellales</taxon>
        <taxon>Moraxellaceae</taxon>
        <taxon>Acinetobacter</taxon>
    </lineage>
</organism>
<keyword evidence="4" id="KW-1185">Reference proteome</keyword>
<evidence type="ECO:0000256" key="1">
    <source>
        <dbReference type="SAM" id="MobiDB-lite"/>
    </source>
</evidence>
<dbReference type="AlphaFoldDB" id="V2V118"/>
<keyword evidence="2" id="KW-0812">Transmembrane</keyword>
<dbReference type="PATRIC" id="fig|1392540.3.peg.214"/>
<feature type="transmembrane region" description="Helical" evidence="2">
    <location>
        <begin position="30"/>
        <end position="48"/>
    </location>
</feature>
<dbReference type="EMBL" id="AYER01000001">
    <property type="protein sequence ID" value="ESK41229.1"/>
    <property type="molecule type" value="Genomic_DNA"/>
</dbReference>
<dbReference type="OrthoDB" id="6715551at2"/>
<keyword evidence="2" id="KW-1133">Transmembrane helix</keyword>
<evidence type="ECO:0000313" key="3">
    <source>
        <dbReference type="EMBL" id="ESK41229.1"/>
    </source>
</evidence>
<proteinExistence type="predicted"/>
<dbReference type="RefSeq" id="WP_023271822.1">
    <property type="nucleotide sequence ID" value="NZ_KI530712.1"/>
</dbReference>
<reference evidence="3 4" key="1">
    <citation type="submission" date="2013-10" db="EMBL/GenBank/DDBJ databases">
        <title>The Genome Sequence of Acinetobacter nectaris CIP 110549.</title>
        <authorList>
            <consortium name="The Broad Institute Genomics Platform"/>
            <consortium name="The Broad Institute Genome Sequencing Center for Infectious Disease"/>
            <person name="Cerqueira G."/>
            <person name="Feldgarden M."/>
            <person name="Courvalin P."/>
            <person name="Grillot-Courvalin C."/>
            <person name="Clermont D."/>
            <person name="Rocha E."/>
            <person name="Yoon E.-J."/>
            <person name="Nemec A."/>
            <person name="Young S.K."/>
            <person name="Zeng Q."/>
            <person name="Gargeya S."/>
            <person name="Fitzgerald M."/>
            <person name="Abouelleil A."/>
            <person name="Alvarado L."/>
            <person name="Berlin A.M."/>
            <person name="Chapman S.B."/>
            <person name="Gainer-Dewar J."/>
            <person name="Goldberg J."/>
            <person name="Gnerre S."/>
            <person name="Griggs A."/>
            <person name="Gujja S."/>
            <person name="Hansen M."/>
            <person name="Howarth C."/>
            <person name="Imamovic A."/>
            <person name="Ireland A."/>
            <person name="Larimer J."/>
            <person name="McCowan C."/>
            <person name="Murphy C."/>
            <person name="Pearson M."/>
            <person name="Poon T.W."/>
            <person name="Priest M."/>
            <person name="Roberts A."/>
            <person name="Saif S."/>
            <person name="Shea T."/>
            <person name="Sykes S."/>
            <person name="Wortman J."/>
            <person name="Nusbaum C."/>
            <person name="Birren B."/>
        </authorList>
    </citation>
    <scope>NUCLEOTIDE SEQUENCE [LARGE SCALE GENOMIC DNA]</scope>
    <source>
        <strain evidence="3 4">CIP 110549</strain>
    </source>
</reference>
<name>V2V118_9GAMM</name>